<dbReference type="SUPFAM" id="SSF55874">
    <property type="entry name" value="ATPase domain of HSP90 chaperone/DNA topoisomerase II/histidine kinase"/>
    <property type="match status" value="1"/>
</dbReference>
<keyword evidence="5" id="KW-0547">Nucleotide-binding</keyword>
<dbReference type="PROSITE" id="PS50109">
    <property type="entry name" value="HIS_KIN"/>
    <property type="match status" value="1"/>
</dbReference>
<comment type="caution">
    <text evidence="11">The sequence shown here is derived from an EMBL/GenBank/DDBJ whole genome shotgun (WGS) entry which is preliminary data.</text>
</comment>
<reference evidence="11 12" key="1">
    <citation type="journal article" date="2013" name="Mar. Genomics">
        <title>Expression of sulfatases in Rhodopirellula baltica and the diversity of sulfatases in the genus Rhodopirellula.</title>
        <authorList>
            <person name="Wegner C.E."/>
            <person name="Richter-Heitmann T."/>
            <person name="Klindworth A."/>
            <person name="Klockow C."/>
            <person name="Richter M."/>
            <person name="Achstetter T."/>
            <person name="Glockner F.O."/>
            <person name="Harder J."/>
        </authorList>
    </citation>
    <scope>NUCLEOTIDE SEQUENCE [LARGE SCALE GENOMIC DNA]</scope>
    <source>
        <strain evidence="11 12">SM1</strain>
    </source>
</reference>
<dbReference type="PANTHER" id="PTHR43065">
    <property type="entry name" value="SENSOR HISTIDINE KINASE"/>
    <property type="match status" value="1"/>
</dbReference>
<evidence type="ECO:0000256" key="3">
    <source>
        <dbReference type="ARBA" id="ARBA00022553"/>
    </source>
</evidence>
<evidence type="ECO:0000256" key="1">
    <source>
        <dbReference type="ARBA" id="ARBA00000085"/>
    </source>
</evidence>
<feature type="transmembrane region" description="Helical" evidence="9">
    <location>
        <begin position="89"/>
        <end position="110"/>
    </location>
</feature>
<evidence type="ECO:0000259" key="10">
    <source>
        <dbReference type="PROSITE" id="PS50109"/>
    </source>
</evidence>
<keyword evidence="8" id="KW-0902">Two-component regulatory system</keyword>
<dbReference type="Pfam" id="PF00512">
    <property type="entry name" value="HisKA"/>
    <property type="match status" value="1"/>
</dbReference>
<keyword evidence="9" id="KW-0472">Membrane</keyword>
<dbReference type="InterPro" id="IPR005467">
    <property type="entry name" value="His_kinase_dom"/>
</dbReference>
<evidence type="ECO:0000313" key="11">
    <source>
        <dbReference type="EMBL" id="EMI19518.1"/>
    </source>
</evidence>
<keyword evidence="6 11" id="KW-0418">Kinase</keyword>
<dbReference type="Pfam" id="PF02518">
    <property type="entry name" value="HATPase_c"/>
    <property type="match status" value="1"/>
</dbReference>
<dbReference type="PRINTS" id="PR00344">
    <property type="entry name" value="BCTRLSENSOR"/>
</dbReference>
<evidence type="ECO:0000256" key="9">
    <source>
        <dbReference type="SAM" id="Phobius"/>
    </source>
</evidence>
<dbReference type="GO" id="GO:0000155">
    <property type="term" value="F:phosphorelay sensor kinase activity"/>
    <property type="evidence" value="ECO:0007669"/>
    <property type="project" value="InterPro"/>
</dbReference>
<evidence type="ECO:0000256" key="8">
    <source>
        <dbReference type="ARBA" id="ARBA00023012"/>
    </source>
</evidence>
<keyword evidence="12" id="KW-1185">Reference proteome</keyword>
<dbReference type="AlphaFoldDB" id="M5RJM0"/>
<name>M5RJM0_9BACT</name>
<organism evidence="11 12">
    <name type="scientific">Rhodopirellula maiorica SM1</name>
    <dbReference type="NCBI Taxonomy" id="1265738"/>
    <lineage>
        <taxon>Bacteria</taxon>
        <taxon>Pseudomonadati</taxon>
        <taxon>Planctomycetota</taxon>
        <taxon>Planctomycetia</taxon>
        <taxon>Pirellulales</taxon>
        <taxon>Pirellulaceae</taxon>
        <taxon>Novipirellula</taxon>
    </lineage>
</organism>
<feature type="domain" description="Histidine kinase" evidence="10">
    <location>
        <begin position="359"/>
        <end position="579"/>
    </location>
</feature>
<dbReference type="InterPro" id="IPR003594">
    <property type="entry name" value="HATPase_dom"/>
</dbReference>
<sequence length="585" mass="64286">MQVWEDAVILGTQSQGHEVCQWIDCRRRLLALRLCRCSISQLRCTLTSFAAPLSVATLSCEGEFTVFRPIFIQFHSETGPMRLRNKLGVFLPATGFLLLCLGFSGAWYVLQLQRQNSQILDVNVASIRAAEEMELIVREMRHELGVFLLSLDRDHLVSAVNKQQEATNWLAAASALTGSQEESDCLAEVSEGLDEYFAKLHQLVDDPMTEITFASVRRLQDELLSQRVLAAAHRYLDLNEKELEQSNQQNQAMAQKLALVMALLGACGGVVGLEAGYGVARAINQSMFLLTVPIRDVAGKLDTVVGPIEISADPTLQDLQLVLENVSSRVGAVVEQLQQRHHEVIRADQLVAVGQLAAGLAHEIRNPLMCMKTLVQSARRKNDSANLNATDLAVLDEEITRVDRLLQTFLDFARPTPLQREPVELAPIVRQTLDLVASRATTRQIEIECRMPAEPITVQGDATQLRQVLLNLLLNAFDAVANQGQITVELQSQKGEQCGGELSSVANDWVCLSVADNGCGLPNAQRARIFEPFFSTKDPGVGLGLAVSKRIIEAHQGDLSAEDRDPAGTVFKVMLPLSGVLAETR</sequence>
<dbReference type="PATRIC" id="fig|1265738.3.peg.3555"/>
<feature type="transmembrane region" description="Helical" evidence="9">
    <location>
        <begin position="257"/>
        <end position="280"/>
    </location>
</feature>
<evidence type="ECO:0000256" key="2">
    <source>
        <dbReference type="ARBA" id="ARBA00012438"/>
    </source>
</evidence>
<dbReference type="Proteomes" id="UP000011991">
    <property type="component" value="Unassembled WGS sequence"/>
</dbReference>
<evidence type="ECO:0000256" key="5">
    <source>
        <dbReference type="ARBA" id="ARBA00022741"/>
    </source>
</evidence>
<dbReference type="InterPro" id="IPR004358">
    <property type="entry name" value="Sig_transdc_His_kin-like_C"/>
</dbReference>
<dbReference type="CDD" id="cd00075">
    <property type="entry name" value="HATPase"/>
    <property type="match status" value="1"/>
</dbReference>
<dbReference type="SUPFAM" id="SSF47384">
    <property type="entry name" value="Homodimeric domain of signal transducing histidine kinase"/>
    <property type="match status" value="1"/>
</dbReference>
<comment type="catalytic activity">
    <reaction evidence="1">
        <text>ATP + protein L-histidine = ADP + protein N-phospho-L-histidine.</text>
        <dbReference type="EC" id="2.7.13.3"/>
    </reaction>
</comment>
<evidence type="ECO:0000313" key="12">
    <source>
        <dbReference type="Proteomes" id="UP000011991"/>
    </source>
</evidence>
<proteinExistence type="predicted"/>
<evidence type="ECO:0000256" key="7">
    <source>
        <dbReference type="ARBA" id="ARBA00022840"/>
    </source>
</evidence>
<dbReference type="SMART" id="SM00387">
    <property type="entry name" value="HATPase_c"/>
    <property type="match status" value="1"/>
</dbReference>
<dbReference type="SMART" id="SM00388">
    <property type="entry name" value="HisKA"/>
    <property type="match status" value="1"/>
</dbReference>
<dbReference type="Gene3D" id="1.10.287.130">
    <property type="match status" value="1"/>
</dbReference>
<gene>
    <name evidence="11" type="ORF">RMSM_03549</name>
</gene>
<keyword evidence="7" id="KW-0067">ATP-binding</keyword>
<keyword evidence="9" id="KW-1133">Transmembrane helix</keyword>
<protein>
    <recommendedName>
        <fullName evidence="2">histidine kinase</fullName>
        <ecNumber evidence="2">2.7.13.3</ecNumber>
    </recommendedName>
</protein>
<dbReference type="InterPro" id="IPR036097">
    <property type="entry name" value="HisK_dim/P_sf"/>
</dbReference>
<keyword evidence="3" id="KW-0597">Phosphoprotein</keyword>
<dbReference type="GO" id="GO:0005524">
    <property type="term" value="F:ATP binding"/>
    <property type="evidence" value="ECO:0007669"/>
    <property type="project" value="UniProtKB-KW"/>
</dbReference>
<keyword evidence="9" id="KW-0812">Transmembrane</keyword>
<keyword evidence="4" id="KW-0808">Transferase</keyword>
<dbReference type="EMBL" id="ANOG01000512">
    <property type="protein sequence ID" value="EMI19518.1"/>
    <property type="molecule type" value="Genomic_DNA"/>
</dbReference>
<dbReference type="EC" id="2.7.13.3" evidence="2"/>
<evidence type="ECO:0000256" key="6">
    <source>
        <dbReference type="ARBA" id="ARBA00022777"/>
    </source>
</evidence>
<evidence type="ECO:0000256" key="4">
    <source>
        <dbReference type="ARBA" id="ARBA00022679"/>
    </source>
</evidence>
<dbReference type="InterPro" id="IPR036890">
    <property type="entry name" value="HATPase_C_sf"/>
</dbReference>
<accession>M5RJM0</accession>
<dbReference type="CDD" id="cd00082">
    <property type="entry name" value="HisKA"/>
    <property type="match status" value="1"/>
</dbReference>
<dbReference type="Gene3D" id="3.30.565.10">
    <property type="entry name" value="Histidine kinase-like ATPase, C-terminal domain"/>
    <property type="match status" value="1"/>
</dbReference>
<dbReference type="PANTHER" id="PTHR43065:SF10">
    <property type="entry name" value="PEROXIDE STRESS-ACTIVATED HISTIDINE KINASE MAK3"/>
    <property type="match status" value="1"/>
</dbReference>
<dbReference type="InterPro" id="IPR003661">
    <property type="entry name" value="HisK_dim/P_dom"/>
</dbReference>